<dbReference type="Pfam" id="PF01106">
    <property type="entry name" value="NifU"/>
    <property type="match status" value="1"/>
</dbReference>
<dbReference type="SUPFAM" id="SSF117916">
    <property type="entry name" value="Fe-S cluster assembly (FSCA) domain-like"/>
    <property type="match status" value="1"/>
</dbReference>
<dbReference type="PANTHER" id="PTHR11178:SF1">
    <property type="entry name" value="NFU1 IRON-SULFUR CLUSTER SCAFFOLD HOMOLOG, MITOCHONDRIAL"/>
    <property type="match status" value="1"/>
</dbReference>
<dbReference type="HOGENOM" id="CLU_060555_0_2_1"/>
<evidence type="ECO:0000256" key="1">
    <source>
        <dbReference type="ARBA" id="ARBA00006420"/>
    </source>
</evidence>
<dbReference type="OrthoDB" id="565552at2759"/>
<dbReference type="STRING" id="988480.A0A075AYG3"/>
<reference evidence="6" key="2">
    <citation type="journal article" date="2018" name="Nat. Microbiol.">
        <title>Leveraging single-cell genomics to expand the fungal tree of life.</title>
        <authorList>
            <person name="Ahrendt S.R."/>
            <person name="Quandt C.A."/>
            <person name="Ciobanu D."/>
            <person name="Clum A."/>
            <person name="Salamov A."/>
            <person name="Andreopoulos B."/>
            <person name="Cheng J.F."/>
            <person name="Woyke T."/>
            <person name="Pelin A."/>
            <person name="Henrissat B."/>
            <person name="Reynolds N.K."/>
            <person name="Benny G.L."/>
            <person name="Smith M.E."/>
            <person name="James T.Y."/>
            <person name="Grigoriev I.V."/>
        </authorList>
    </citation>
    <scope>NUCLEOTIDE SEQUENCE [LARGE SCALE GENOMIC DNA]</scope>
    <source>
        <strain evidence="6">CSF55</strain>
    </source>
</reference>
<dbReference type="Pfam" id="PF08712">
    <property type="entry name" value="Nfu_N"/>
    <property type="match status" value="1"/>
</dbReference>
<gene>
    <name evidence="3" type="ORF">O9G_000718</name>
    <name evidence="4" type="ORF">ROZALSC1DRAFT_27100</name>
</gene>
<dbReference type="SUPFAM" id="SSF110836">
    <property type="entry name" value="Hypothetical protein SAV1430"/>
    <property type="match status" value="1"/>
</dbReference>
<dbReference type="InterPro" id="IPR001075">
    <property type="entry name" value="NIF_FeS_clus_asmbl_NifU_C"/>
</dbReference>
<evidence type="ECO:0000313" key="4">
    <source>
        <dbReference type="EMBL" id="RKP21516.1"/>
    </source>
</evidence>
<dbReference type="InterPro" id="IPR034904">
    <property type="entry name" value="FSCA_dom_sf"/>
</dbReference>
<dbReference type="PIRSF" id="PIRSF036773">
    <property type="entry name" value="HIRIP5"/>
    <property type="match status" value="1"/>
</dbReference>
<evidence type="ECO:0000313" key="5">
    <source>
        <dbReference type="Proteomes" id="UP000030755"/>
    </source>
</evidence>
<dbReference type="PANTHER" id="PTHR11178">
    <property type="entry name" value="IRON-SULFUR CLUSTER SCAFFOLD PROTEIN NFU-RELATED"/>
    <property type="match status" value="1"/>
</dbReference>
<dbReference type="GO" id="GO:0044572">
    <property type="term" value="P:[4Fe-4S] cluster assembly"/>
    <property type="evidence" value="ECO:0007669"/>
    <property type="project" value="EnsemblFungi"/>
</dbReference>
<name>A0A075AYG3_ROZAC</name>
<dbReference type="InterPro" id="IPR014824">
    <property type="entry name" value="Nfu/NifU_N"/>
</dbReference>
<dbReference type="EMBL" id="KE560848">
    <property type="protein sequence ID" value="EPZ35322.1"/>
    <property type="molecule type" value="Genomic_DNA"/>
</dbReference>
<accession>A0A075AYG3</accession>
<dbReference type="GO" id="GO:0051536">
    <property type="term" value="F:iron-sulfur cluster binding"/>
    <property type="evidence" value="ECO:0007669"/>
    <property type="project" value="InterPro"/>
</dbReference>
<dbReference type="GO" id="GO:0005759">
    <property type="term" value="C:mitochondrial matrix"/>
    <property type="evidence" value="ECO:0007669"/>
    <property type="project" value="EnsemblFungi"/>
</dbReference>
<sequence>MVGKPVSSTSQEYNNHNEARNSPLAKSIFDIKGTASVFIGPTFVTVTKTDLVQWDEIKQKVSDTIETYFNQNQKIETPVDKTPYSDDHHDDDPEVILMIKELLDSRIRPVIQDDGGDVQFHGYKNGVVKLKLQGACRTCSSSTITLKSGIENMLKHYIPEIDSVEQVMDETDMISESEFKKLESNLENNK</sequence>
<dbReference type="Gene3D" id="3.30.300.130">
    <property type="entry name" value="Fe-S cluster assembly (FSCA)"/>
    <property type="match status" value="1"/>
</dbReference>
<dbReference type="InterPro" id="IPR035433">
    <property type="entry name" value="NFU1-like"/>
</dbReference>
<protein>
    <submittedName>
        <fullName evidence="4">HIRA-interacting protein 5</fullName>
    </submittedName>
    <submittedName>
        <fullName evidence="3">NIF system FeS cluster assembly, NifU domain-containing protein</fullName>
    </submittedName>
</protein>
<dbReference type="OMA" id="GAYSGCP"/>
<proteinExistence type="inferred from homology"/>
<dbReference type="AlphaFoldDB" id="A0A075AYG3"/>
<reference evidence="3 5" key="1">
    <citation type="journal article" date="2013" name="Curr. Biol.">
        <title>Shared signatures of parasitism and phylogenomics unite Cryptomycota and microsporidia.</title>
        <authorList>
            <person name="James T.Y."/>
            <person name="Pelin A."/>
            <person name="Bonen L."/>
            <person name="Ahrendt S."/>
            <person name="Sain D."/>
            <person name="Corradi N."/>
            <person name="Stajich J.E."/>
        </authorList>
    </citation>
    <scope>NUCLEOTIDE SEQUENCE [LARGE SCALE GENOMIC DNA]</scope>
    <source>
        <strain evidence="3 5">CSF55</strain>
        <strain evidence="3 5">CSF55</strain>
    </source>
</reference>
<comment type="similarity">
    <text evidence="1">Belongs to the NifU family.</text>
</comment>
<reference evidence="4" key="3">
    <citation type="submission" date="2018-08" db="EMBL/GenBank/DDBJ databases">
        <title>Leveraging single-cell genomics to expand the Fungal Tree of Life.</title>
        <authorList>
            <consortium name="DOE Joint Genome Institute"/>
            <person name="Ahrendt S.R."/>
            <person name="Quandt C.A."/>
            <person name="Ciobanu D."/>
            <person name="Clum A."/>
            <person name="Salamov A."/>
            <person name="Andreopoulos B."/>
            <person name="Cheng J.-F."/>
            <person name="Woyke T."/>
            <person name="Pelin A."/>
            <person name="Henrissat B."/>
            <person name="Reynolds N."/>
            <person name="Benny G.L."/>
            <person name="Smith M.E."/>
            <person name="James T.Y."/>
            <person name="Grigoriev I.V."/>
        </authorList>
    </citation>
    <scope>NUCLEOTIDE SEQUENCE</scope>
    <source>
        <strain evidence="4">CSF55</strain>
    </source>
</reference>
<dbReference type="FunFam" id="3.30.300.130:FF:000001">
    <property type="entry name" value="NFU1 iron-sulfur cluster scaffold"/>
    <property type="match status" value="1"/>
</dbReference>
<dbReference type="Proteomes" id="UP000030755">
    <property type="component" value="Unassembled WGS sequence"/>
</dbReference>
<dbReference type="GO" id="GO:0005506">
    <property type="term" value="F:iron ion binding"/>
    <property type="evidence" value="ECO:0007669"/>
    <property type="project" value="InterPro"/>
</dbReference>
<evidence type="ECO:0000259" key="2">
    <source>
        <dbReference type="SMART" id="SM00932"/>
    </source>
</evidence>
<organism evidence="3 5">
    <name type="scientific">Rozella allomycis (strain CSF55)</name>
    <dbReference type="NCBI Taxonomy" id="988480"/>
    <lineage>
        <taxon>Eukaryota</taxon>
        <taxon>Fungi</taxon>
        <taxon>Fungi incertae sedis</taxon>
        <taxon>Cryptomycota</taxon>
        <taxon>Cryptomycota incertae sedis</taxon>
        <taxon>Rozella</taxon>
    </lineage>
</organism>
<evidence type="ECO:0000313" key="6">
    <source>
        <dbReference type="Proteomes" id="UP000281549"/>
    </source>
</evidence>
<dbReference type="Proteomes" id="UP000281549">
    <property type="component" value="Unassembled WGS sequence"/>
</dbReference>
<keyword evidence="5" id="KW-1185">Reference proteome</keyword>
<dbReference type="SMART" id="SM00932">
    <property type="entry name" value="Nfu_N"/>
    <property type="match status" value="1"/>
</dbReference>
<dbReference type="Gene3D" id="3.30.1370.70">
    <property type="entry name" value="Scaffold protein Nfu/NifU, N-terminal domain"/>
    <property type="match status" value="1"/>
</dbReference>
<feature type="domain" description="Scaffold protein Nfu/NifU N-terminal" evidence="2">
    <location>
        <begin position="1"/>
        <end position="72"/>
    </location>
</feature>
<dbReference type="EMBL" id="ML004949">
    <property type="protein sequence ID" value="RKP21516.1"/>
    <property type="molecule type" value="Genomic_DNA"/>
</dbReference>
<evidence type="ECO:0000313" key="3">
    <source>
        <dbReference type="EMBL" id="EPZ35322.1"/>
    </source>
</evidence>
<dbReference type="InterPro" id="IPR036498">
    <property type="entry name" value="Nfu/NifU_N_sf"/>
</dbReference>